<dbReference type="AlphaFoldDB" id="A0A8S4QTY4"/>
<gene>
    <name evidence="2" type="primary">jg13437</name>
    <name evidence="2" type="ORF">PAEG_LOCUS5884</name>
</gene>
<organism evidence="2 3">
    <name type="scientific">Pararge aegeria aegeria</name>
    <dbReference type="NCBI Taxonomy" id="348720"/>
    <lineage>
        <taxon>Eukaryota</taxon>
        <taxon>Metazoa</taxon>
        <taxon>Ecdysozoa</taxon>
        <taxon>Arthropoda</taxon>
        <taxon>Hexapoda</taxon>
        <taxon>Insecta</taxon>
        <taxon>Pterygota</taxon>
        <taxon>Neoptera</taxon>
        <taxon>Endopterygota</taxon>
        <taxon>Lepidoptera</taxon>
        <taxon>Glossata</taxon>
        <taxon>Ditrysia</taxon>
        <taxon>Papilionoidea</taxon>
        <taxon>Nymphalidae</taxon>
        <taxon>Satyrinae</taxon>
        <taxon>Satyrini</taxon>
        <taxon>Parargina</taxon>
        <taxon>Pararge</taxon>
    </lineage>
</organism>
<dbReference type="Proteomes" id="UP000838756">
    <property type="component" value="Unassembled WGS sequence"/>
</dbReference>
<comment type="caution">
    <text evidence="2">The sequence shown here is derived from an EMBL/GenBank/DDBJ whole genome shotgun (WGS) entry which is preliminary data.</text>
</comment>
<evidence type="ECO:0000313" key="2">
    <source>
        <dbReference type="EMBL" id="CAH2218009.1"/>
    </source>
</evidence>
<evidence type="ECO:0000313" key="3">
    <source>
        <dbReference type="Proteomes" id="UP000838756"/>
    </source>
</evidence>
<accession>A0A8S4QTY4</accession>
<reference evidence="2" key="1">
    <citation type="submission" date="2022-03" db="EMBL/GenBank/DDBJ databases">
        <authorList>
            <person name="Lindestad O."/>
        </authorList>
    </citation>
    <scope>NUCLEOTIDE SEQUENCE</scope>
</reference>
<evidence type="ECO:0000256" key="1">
    <source>
        <dbReference type="SAM" id="MobiDB-lite"/>
    </source>
</evidence>
<dbReference type="EMBL" id="CAKXAJ010018930">
    <property type="protein sequence ID" value="CAH2218009.1"/>
    <property type="molecule type" value="Genomic_DNA"/>
</dbReference>
<sequence length="121" mass="13431">MMIVFYLTGNGTCHKSGYDAKKHFAGRDRENQNPRTTKNINTIFARLVGVHTHDGIPDPVTTEILIRLLERNRATLGSGTAVRGVRCATHSRHLQRPSSLKVDDTLKNESPVPSDLLKSVL</sequence>
<keyword evidence="3" id="KW-1185">Reference proteome</keyword>
<proteinExistence type="predicted"/>
<name>A0A8S4QTY4_9NEOP</name>
<protein>
    <submittedName>
        <fullName evidence="2">Jg13437 protein</fullName>
    </submittedName>
</protein>
<feature type="region of interest" description="Disordered" evidence="1">
    <location>
        <begin position="87"/>
        <end position="107"/>
    </location>
</feature>